<evidence type="ECO:0000256" key="17">
    <source>
        <dbReference type="PIRSR" id="PIRSR017205-2"/>
    </source>
</evidence>
<comment type="subcellular location">
    <subcellularLocation>
        <location evidence="2">Endoplasmic reticulum membrane</location>
        <topology evidence="2">Peripheral membrane protein</topology>
        <orientation evidence="2">Lumenal side</orientation>
    </subcellularLocation>
</comment>
<feature type="active site" description="Nucleophile" evidence="16">
    <location>
        <position position="402"/>
    </location>
</feature>
<feature type="binding site" evidence="17">
    <location>
        <position position="170"/>
    </location>
    <ligand>
        <name>FAD</name>
        <dbReference type="ChEBI" id="CHEBI:57692"/>
    </ligand>
</feature>
<evidence type="ECO:0000256" key="19">
    <source>
        <dbReference type="SAM" id="MobiDB-lite"/>
    </source>
</evidence>
<dbReference type="InterPro" id="IPR037192">
    <property type="entry name" value="ERO1-like_sf"/>
</dbReference>
<keyword evidence="5" id="KW-0813">Transport</keyword>
<evidence type="ECO:0000313" key="22">
    <source>
        <dbReference type="Proteomes" id="UP000193218"/>
    </source>
</evidence>
<evidence type="ECO:0000256" key="7">
    <source>
        <dbReference type="ARBA" id="ARBA00022729"/>
    </source>
</evidence>
<feature type="binding site" evidence="17">
    <location>
        <position position="292"/>
    </location>
    <ligand>
        <name>FAD</name>
        <dbReference type="ChEBI" id="CHEBI:57692"/>
    </ligand>
</feature>
<feature type="active site" evidence="16">
    <location>
        <position position="405"/>
    </location>
</feature>
<evidence type="ECO:0000256" key="1">
    <source>
        <dbReference type="ARBA" id="ARBA00001974"/>
    </source>
</evidence>
<name>A0A1Y1UJJ3_9TREE</name>
<reference evidence="21 22" key="1">
    <citation type="submission" date="2017-03" db="EMBL/GenBank/DDBJ databases">
        <title>Widespread Adenine N6-methylation of Active Genes in Fungi.</title>
        <authorList>
            <consortium name="DOE Joint Genome Institute"/>
            <person name="Mondo S.J."/>
            <person name="Dannebaum R.O."/>
            <person name="Kuo R.C."/>
            <person name="Louie K.B."/>
            <person name="Bewick A.J."/>
            <person name="Labutti K."/>
            <person name="Haridas S."/>
            <person name="Kuo A."/>
            <person name="Salamov A."/>
            <person name="Ahrendt S.R."/>
            <person name="Lau R."/>
            <person name="Bowen B.P."/>
            <person name="Lipzen A."/>
            <person name="Sullivan W."/>
            <person name="Andreopoulos W.B."/>
            <person name="Clum A."/>
            <person name="Lindquist E."/>
            <person name="Daum C."/>
            <person name="Northen T.R."/>
            <person name="Ramamoorthy G."/>
            <person name="Schmitz R.J."/>
            <person name="Gryganskyi A."/>
            <person name="Culley D."/>
            <person name="Magnuson J."/>
            <person name="James T.Y."/>
            <person name="O'Malley M.A."/>
            <person name="Stajich J.E."/>
            <person name="Spatafora J.W."/>
            <person name="Visel A."/>
            <person name="Grigoriev I.V."/>
        </authorList>
    </citation>
    <scope>NUCLEOTIDE SEQUENCE [LARGE SCALE GENOMIC DNA]</scope>
    <source>
        <strain evidence="21 22">NRRL Y-17943</strain>
    </source>
</reference>
<dbReference type="GO" id="GO:0015035">
    <property type="term" value="F:protein-disulfide reductase activity"/>
    <property type="evidence" value="ECO:0007669"/>
    <property type="project" value="InterPro"/>
</dbReference>
<dbReference type="GO" id="GO:0016972">
    <property type="term" value="F:thiol oxidase activity"/>
    <property type="evidence" value="ECO:0007669"/>
    <property type="project" value="InterPro"/>
</dbReference>
<feature type="signal peptide" evidence="20">
    <location>
        <begin position="1"/>
        <end position="19"/>
    </location>
</feature>
<comment type="subunit">
    <text evidence="4">May function both as a monomer and a homodimer.</text>
</comment>
<dbReference type="PANTHER" id="PTHR12613:SF0">
    <property type="entry name" value="ERO1-LIKE PROTEIN"/>
    <property type="match status" value="1"/>
</dbReference>
<feature type="binding site" evidence="17">
    <location>
        <position position="172"/>
    </location>
    <ligand>
        <name>FAD</name>
        <dbReference type="ChEBI" id="CHEBI:57692"/>
    </ligand>
</feature>
<accession>A0A1Y1UJJ3</accession>
<keyword evidence="7 20" id="KW-0732">Signal</keyword>
<evidence type="ECO:0000256" key="9">
    <source>
        <dbReference type="ARBA" id="ARBA00022827"/>
    </source>
</evidence>
<dbReference type="SUPFAM" id="SSF110019">
    <property type="entry name" value="ERO1-like"/>
    <property type="match status" value="1"/>
</dbReference>
<dbReference type="OrthoDB" id="269384at2759"/>
<dbReference type="PIRSF" id="PIRSF017205">
    <property type="entry name" value="ERO1"/>
    <property type="match status" value="1"/>
</dbReference>
<feature type="chain" id="PRO_5012801860" evidence="20">
    <location>
        <begin position="20"/>
        <end position="556"/>
    </location>
</feature>
<evidence type="ECO:0000313" key="21">
    <source>
        <dbReference type="EMBL" id="ORX37674.1"/>
    </source>
</evidence>
<feature type="binding site" evidence="17">
    <location>
        <position position="263"/>
    </location>
    <ligand>
        <name>FAD</name>
        <dbReference type="ChEBI" id="CHEBI:57692"/>
    </ligand>
</feature>
<evidence type="ECO:0000256" key="3">
    <source>
        <dbReference type="ARBA" id="ARBA00008277"/>
    </source>
</evidence>
<keyword evidence="15" id="KW-0676">Redox-active center</keyword>
<dbReference type="GO" id="GO:0034975">
    <property type="term" value="P:protein folding in endoplasmic reticulum"/>
    <property type="evidence" value="ECO:0007669"/>
    <property type="project" value="InterPro"/>
</dbReference>
<dbReference type="InParanoid" id="A0A1Y1UJJ3"/>
<gene>
    <name evidence="21" type="ORF">BD324DRAFT_390935</name>
</gene>
<feature type="disulfide bond" description="Redox-active" evidence="18">
    <location>
        <begin position="102"/>
        <end position="107"/>
    </location>
</feature>
<keyword evidence="14" id="KW-0325">Glycoprotein</keyword>
<evidence type="ECO:0000256" key="11">
    <source>
        <dbReference type="ARBA" id="ARBA00023002"/>
    </source>
</evidence>
<dbReference type="STRING" id="4999.A0A1Y1UJJ3"/>
<dbReference type="Pfam" id="PF04137">
    <property type="entry name" value="ERO1"/>
    <property type="match status" value="1"/>
</dbReference>
<protein>
    <submittedName>
        <fullName evidence="21">Endoplasmic reticulum Oxidoreductin 1-domain-containing protein</fullName>
    </submittedName>
</protein>
<dbReference type="Proteomes" id="UP000193218">
    <property type="component" value="Unassembled WGS sequence"/>
</dbReference>
<feature type="region of interest" description="Disordered" evidence="19">
    <location>
        <begin position="476"/>
        <end position="496"/>
    </location>
</feature>
<evidence type="ECO:0000256" key="10">
    <source>
        <dbReference type="ARBA" id="ARBA00022982"/>
    </source>
</evidence>
<dbReference type="GO" id="GO:0071949">
    <property type="term" value="F:FAD binding"/>
    <property type="evidence" value="ECO:0007669"/>
    <property type="project" value="InterPro"/>
</dbReference>
<feature type="disulfide bond" evidence="18">
    <location>
        <begin position="141"/>
        <end position="149"/>
    </location>
</feature>
<evidence type="ECO:0000256" key="20">
    <source>
        <dbReference type="SAM" id="SignalP"/>
    </source>
</evidence>
<dbReference type="GeneID" id="33554468"/>
<feature type="binding site" evidence="17">
    <location>
        <position position="183"/>
    </location>
    <ligand>
        <name>FAD</name>
        <dbReference type="ChEBI" id="CHEBI:57692"/>
    </ligand>
</feature>
<dbReference type="AlphaFoldDB" id="A0A1Y1UJJ3"/>
<dbReference type="GO" id="GO:0005789">
    <property type="term" value="C:endoplasmic reticulum membrane"/>
    <property type="evidence" value="ECO:0007669"/>
    <property type="project" value="UniProtKB-SubCell"/>
</dbReference>
<sequence>MVSLSTTLSVLTLTASVLGAGLTGKPSKPDSKIARNVLEGKSQGYCSPSGPIESTHCLYETVESLNTALFPKLQKLVHYPFFRHYKVDLYRECPFWYENAFCMNRDCGVEAADESEIPEKWRARALSEVRHSSTTDGVSGCYFREQDFCYIEDDATQDGQYIDLTLNPERFTGYAGASAHQVWRAIYEENCFGLSEAAMDAAQSGSQHVISALAGLSASGNDAGVGFSKLSEGWGTEMVKGALKNDDMCEEKKVYYRVISGLHASISIHICHEYLDQTTGEWSPNLQCFINRLATHPERLSNVYFNAVLLLRAVARAGPYLEKYDIGTAPSLRYTDERSVARRAEDHQARQTLKEVLGLADGEMGKGFDESDFFAGQDAKLLKEQFKSHFRNVSRIMDCVGCDKCRLWGKLQVSGLGTALKILFELDDKALDPRRNPDLLQRSEVVALFNTLHRVSESLAAVEDFRKMYAVTQAEEARTSRNRKPRRPLPPPKKNLRDYLSPSAVLGLVVSALEALRRSCRGCLELCWRKIVRGFGSDILQWFSDLFGQASAKVDL</sequence>
<organism evidence="21 22">
    <name type="scientific">Kockovaella imperatae</name>
    <dbReference type="NCBI Taxonomy" id="4999"/>
    <lineage>
        <taxon>Eukaryota</taxon>
        <taxon>Fungi</taxon>
        <taxon>Dikarya</taxon>
        <taxon>Basidiomycota</taxon>
        <taxon>Agaricomycotina</taxon>
        <taxon>Tremellomycetes</taxon>
        <taxon>Tremellales</taxon>
        <taxon>Cuniculitremaceae</taxon>
        <taxon>Kockovaella</taxon>
    </lineage>
</organism>
<evidence type="ECO:0000256" key="15">
    <source>
        <dbReference type="ARBA" id="ARBA00023284"/>
    </source>
</evidence>
<feature type="binding site" evidence="17">
    <location>
        <position position="260"/>
    </location>
    <ligand>
        <name>FAD</name>
        <dbReference type="ChEBI" id="CHEBI:57692"/>
    </ligand>
</feature>
<dbReference type="InterPro" id="IPR007266">
    <property type="entry name" value="Ero1"/>
</dbReference>
<keyword evidence="10" id="KW-0249">Electron transport</keyword>
<evidence type="ECO:0000256" key="18">
    <source>
        <dbReference type="PIRSR" id="PIRSR017205-3"/>
    </source>
</evidence>
<feature type="disulfide bond" description="Redox-active" evidence="18">
    <location>
        <begin position="402"/>
        <end position="405"/>
    </location>
</feature>
<comment type="similarity">
    <text evidence="3">Belongs to the EROs family.</text>
</comment>
<evidence type="ECO:0000256" key="8">
    <source>
        <dbReference type="ARBA" id="ARBA00022824"/>
    </source>
</evidence>
<evidence type="ECO:0000256" key="13">
    <source>
        <dbReference type="ARBA" id="ARBA00023157"/>
    </source>
</evidence>
<evidence type="ECO:0000256" key="2">
    <source>
        <dbReference type="ARBA" id="ARBA00004367"/>
    </source>
</evidence>
<keyword evidence="12" id="KW-0472">Membrane</keyword>
<evidence type="ECO:0000256" key="14">
    <source>
        <dbReference type="ARBA" id="ARBA00023180"/>
    </source>
</evidence>
<comment type="caution">
    <text evidence="21">The sequence shown here is derived from an EMBL/GenBank/DDBJ whole genome shotgun (WGS) entry which is preliminary data.</text>
</comment>
<dbReference type="RefSeq" id="XP_021871661.1">
    <property type="nucleotide sequence ID" value="XM_022012660.1"/>
</dbReference>
<keyword evidence="22" id="KW-1185">Reference proteome</keyword>
<evidence type="ECO:0000256" key="4">
    <source>
        <dbReference type="ARBA" id="ARBA00011802"/>
    </source>
</evidence>
<evidence type="ECO:0000256" key="12">
    <source>
        <dbReference type="ARBA" id="ARBA00023136"/>
    </source>
</evidence>
<keyword evidence="13 18" id="KW-1015">Disulfide bond</keyword>
<evidence type="ECO:0000256" key="5">
    <source>
        <dbReference type="ARBA" id="ARBA00022448"/>
    </source>
</evidence>
<proteinExistence type="inferred from homology"/>
<dbReference type="FunCoup" id="A0A1Y1UJJ3">
    <property type="interactions" value="334"/>
</dbReference>
<keyword evidence="11" id="KW-0560">Oxidoreductase</keyword>
<dbReference type="EMBL" id="NBSH01000005">
    <property type="protein sequence ID" value="ORX37674.1"/>
    <property type="molecule type" value="Genomic_DNA"/>
</dbReference>
<evidence type="ECO:0000256" key="6">
    <source>
        <dbReference type="ARBA" id="ARBA00022630"/>
    </source>
</evidence>
<keyword evidence="9 17" id="KW-0274">FAD</keyword>
<comment type="cofactor">
    <cofactor evidence="1 17">
        <name>FAD</name>
        <dbReference type="ChEBI" id="CHEBI:57692"/>
    </cofactor>
</comment>
<keyword evidence="6" id="KW-0285">Flavoprotein</keyword>
<keyword evidence="8" id="KW-0256">Endoplasmic reticulum</keyword>
<evidence type="ECO:0000256" key="16">
    <source>
        <dbReference type="PIRSR" id="PIRSR017205-1"/>
    </source>
</evidence>
<dbReference type="PANTHER" id="PTHR12613">
    <property type="entry name" value="ERO1-RELATED"/>
    <property type="match status" value="1"/>
</dbReference>